<feature type="domain" description="TIR" evidence="2">
    <location>
        <begin position="4"/>
        <end position="136"/>
    </location>
</feature>
<dbReference type="PANTHER" id="PTHR34339">
    <property type="entry name" value="STIMULATOR OF INTERFERON GENES PROTEIN"/>
    <property type="match status" value="1"/>
</dbReference>
<dbReference type="GO" id="GO:0000045">
    <property type="term" value="P:autophagosome assembly"/>
    <property type="evidence" value="ECO:0007669"/>
    <property type="project" value="TreeGrafter"/>
</dbReference>
<feature type="transmembrane region" description="Helical" evidence="1">
    <location>
        <begin position="594"/>
        <end position="617"/>
    </location>
</feature>
<dbReference type="AlphaFoldDB" id="A0AA89C458"/>
<dbReference type="GO" id="GO:0061507">
    <property type="term" value="F:2',3'-cyclic GMP-AMP binding"/>
    <property type="evidence" value="ECO:0007669"/>
    <property type="project" value="TreeGrafter"/>
</dbReference>
<dbReference type="Pfam" id="PF01582">
    <property type="entry name" value="TIR"/>
    <property type="match status" value="1"/>
</dbReference>
<dbReference type="Gene3D" id="1.20.5.5200">
    <property type="match status" value="1"/>
</dbReference>
<keyword evidence="1" id="KW-0812">Transmembrane</keyword>
<comment type="caution">
    <text evidence="3">The sequence shown here is derived from an EMBL/GenBank/DDBJ whole genome shotgun (WGS) entry which is preliminary data.</text>
</comment>
<dbReference type="SUPFAM" id="SSF52200">
    <property type="entry name" value="Toll/Interleukin receptor TIR domain"/>
    <property type="match status" value="2"/>
</dbReference>
<dbReference type="GO" id="GO:0045087">
    <property type="term" value="P:innate immune response"/>
    <property type="evidence" value="ECO:0007669"/>
    <property type="project" value="TreeGrafter"/>
</dbReference>
<dbReference type="Gene3D" id="3.40.50.12100">
    <property type="entry name" value="Stimulator of interferon genes protein"/>
    <property type="match status" value="2"/>
</dbReference>
<organism evidence="3 4">
    <name type="scientific">Pinctada imbricata</name>
    <name type="common">Atlantic pearl-oyster</name>
    <name type="synonym">Pinctada martensii</name>
    <dbReference type="NCBI Taxonomy" id="66713"/>
    <lineage>
        <taxon>Eukaryota</taxon>
        <taxon>Metazoa</taxon>
        <taxon>Spiralia</taxon>
        <taxon>Lophotrochozoa</taxon>
        <taxon>Mollusca</taxon>
        <taxon>Bivalvia</taxon>
        <taxon>Autobranchia</taxon>
        <taxon>Pteriomorphia</taxon>
        <taxon>Pterioida</taxon>
        <taxon>Pterioidea</taxon>
        <taxon>Pteriidae</taxon>
        <taxon>Pinctada</taxon>
    </lineage>
</organism>
<reference evidence="3" key="1">
    <citation type="submission" date="2019-08" db="EMBL/GenBank/DDBJ databases">
        <title>The improved chromosome-level genome for the pearl oyster Pinctada fucata martensii using PacBio sequencing and Hi-C.</title>
        <authorList>
            <person name="Zheng Z."/>
        </authorList>
    </citation>
    <scope>NUCLEOTIDE SEQUENCE</scope>
    <source>
        <strain evidence="3">ZZ-2019</strain>
        <tissue evidence="3">Adductor muscle</tissue>
    </source>
</reference>
<keyword evidence="1" id="KW-0472">Membrane</keyword>
<dbReference type="GO" id="GO:0005789">
    <property type="term" value="C:endoplasmic reticulum membrane"/>
    <property type="evidence" value="ECO:0007669"/>
    <property type="project" value="TreeGrafter"/>
</dbReference>
<keyword evidence="1" id="KW-1133">Transmembrane helix</keyword>
<dbReference type="GO" id="GO:0035438">
    <property type="term" value="F:cyclic-di-GMP binding"/>
    <property type="evidence" value="ECO:0007669"/>
    <property type="project" value="TreeGrafter"/>
</dbReference>
<dbReference type="InterPro" id="IPR055432">
    <property type="entry name" value="STING_LBD"/>
</dbReference>
<name>A0AA89C458_PINIB</name>
<dbReference type="GO" id="GO:0005776">
    <property type="term" value="C:autophagosome"/>
    <property type="evidence" value="ECO:0007669"/>
    <property type="project" value="TreeGrafter"/>
</dbReference>
<dbReference type="EMBL" id="VSWD01000009">
    <property type="protein sequence ID" value="KAK3094046.1"/>
    <property type="molecule type" value="Genomic_DNA"/>
</dbReference>
<dbReference type="Pfam" id="PF15009">
    <property type="entry name" value="STING_LBD"/>
    <property type="match status" value="2"/>
</dbReference>
<sequence>MEDKKYDVFVVHCNNSDDNNFVQNNLMPWLKQQNLKTFLSDEDLLPGSEILPGITRGIHQSRKTLILLTEESLKSQWCTFEIIVAFEKAQRENQMSVILLLKGVDKEKLPKNGVLQAAPSIEVLESDTWKDTLGKYIREEISIPMILQNGNVAHGLVWSHFTGLLDPILPHLDEMIQETDVYKSNGSCFPIVLYELIPEDCRLGLLPSKGSNGNITYVASTKLKITNRAGNEREYELRIFSLKDQNDGKEYFFIADQPFVLNTFRHVEDDNGEDEETTQRNLNLNVARFCYTMQMILDHPEMKRQWKGNRARLVQYCDGGKESVEDILLKAIKEDLAIYNREKIDWFNSGLYREEQSYDYDAYICAFKEDIEEEKKITEFLERHDVSVAEGRSANMLGNTHLIGKSRWLIFLLSKAAMHDPEFTLEWLGTLQEVLNKGHTLVVPVILEEDREYGIPEVLRWVTYIQKMEGDQDNYMQRILKTIQGGPVPMDIKSYLPAGNVAYGLALGYVKNYLNLILQDLNSAFNKCSEPCQRHFYILLPRSCKCKNTLEEENDHCIVTKHDTILLYTAPNGRKYSCDMYKLVSGQGRNKIDYILGLYAAPVLCLYQMIMIHIGGLKEEEMYKQRQEFSTILYGMLHTQLGDKANLCRFVEFDGTRLFYTTIVYYSMPLGNREKWEEYAHVIMITTTFGTGVADGRAKWSPVAHWSHSKMTAGQAILDAIKREGQN</sequence>
<evidence type="ECO:0000256" key="1">
    <source>
        <dbReference type="SAM" id="Phobius"/>
    </source>
</evidence>
<dbReference type="Gene3D" id="3.40.50.10140">
    <property type="entry name" value="Toll/interleukin-1 receptor homology (TIR) domain"/>
    <property type="match status" value="2"/>
</dbReference>
<dbReference type="InterPro" id="IPR038623">
    <property type="entry name" value="STING_C_sf"/>
</dbReference>
<dbReference type="GO" id="GO:0002218">
    <property type="term" value="P:activation of innate immune response"/>
    <property type="evidence" value="ECO:0007669"/>
    <property type="project" value="InterPro"/>
</dbReference>
<dbReference type="GO" id="GO:0007165">
    <property type="term" value="P:signal transduction"/>
    <property type="evidence" value="ECO:0007669"/>
    <property type="project" value="InterPro"/>
</dbReference>
<dbReference type="GO" id="GO:0016239">
    <property type="term" value="P:positive regulation of macroautophagy"/>
    <property type="evidence" value="ECO:0007669"/>
    <property type="project" value="TreeGrafter"/>
</dbReference>
<dbReference type="GO" id="GO:0032481">
    <property type="term" value="P:positive regulation of type I interferon production"/>
    <property type="evidence" value="ECO:0007669"/>
    <property type="project" value="InterPro"/>
</dbReference>
<dbReference type="GO" id="GO:0061709">
    <property type="term" value="P:reticulophagy"/>
    <property type="evidence" value="ECO:0007669"/>
    <property type="project" value="TreeGrafter"/>
</dbReference>
<evidence type="ECO:0000313" key="3">
    <source>
        <dbReference type="EMBL" id="KAK3094046.1"/>
    </source>
</evidence>
<dbReference type="InterPro" id="IPR035897">
    <property type="entry name" value="Toll_tir_struct_dom_sf"/>
</dbReference>
<dbReference type="PRINTS" id="PR01537">
    <property type="entry name" value="INTRLKN1R1F"/>
</dbReference>
<dbReference type="PROSITE" id="PS50104">
    <property type="entry name" value="TIR"/>
    <property type="match status" value="1"/>
</dbReference>
<dbReference type="Proteomes" id="UP001186944">
    <property type="component" value="Unassembled WGS sequence"/>
</dbReference>
<evidence type="ECO:0000313" key="4">
    <source>
        <dbReference type="Proteomes" id="UP001186944"/>
    </source>
</evidence>
<dbReference type="InterPro" id="IPR000157">
    <property type="entry name" value="TIR_dom"/>
</dbReference>
<protein>
    <recommendedName>
        <fullName evidence="2">TIR domain-containing protein</fullName>
    </recommendedName>
</protein>
<proteinExistence type="predicted"/>
<evidence type="ECO:0000259" key="2">
    <source>
        <dbReference type="PROSITE" id="PS50104"/>
    </source>
</evidence>
<accession>A0AA89C458</accession>
<dbReference type="PANTHER" id="PTHR34339:SF1">
    <property type="entry name" value="STIMULATOR OF INTERFERON GENES PROTEIN"/>
    <property type="match status" value="1"/>
</dbReference>
<keyword evidence="4" id="KW-1185">Reference proteome</keyword>
<dbReference type="SMART" id="SM00255">
    <property type="entry name" value="TIR"/>
    <property type="match status" value="1"/>
</dbReference>
<dbReference type="InterPro" id="IPR029158">
    <property type="entry name" value="STING"/>
</dbReference>
<gene>
    <name evidence="3" type="ORF">FSP39_023438</name>
</gene>